<name>A0A451ASH0_9GAMM</name>
<dbReference type="AlphaFoldDB" id="A0A451ASH0"/>
<dbReference type="EMBL" id="CAADGD010000284">
    <property type="protein sequence ID" value="VFK73768.1"/>
    <property type="molecule type" value="Genomic_DNA"/>
</dbReference>
<evidence type="ECO:0000313" key="1">
    <source>
        <dbReference type="EMBL" id="VFK68994.1"/>
    </source>
</evidence>
<accession>A0A451ASH0</accession>
<proteinExistence type="predicted"/>
<reference evidence="1" key="1">
    <citation type="submission" date="2019-02" db="EMBL/GenBank/DDBJ databases">
        <authorList>
            <person name="Gruber-Vodicka R. H."/>
            <person name="Seah K. B. B."/>
        </authorList>
    </citation>
    <scope>NUCLEOTIDE SEQUENCE</scope>
    <source>
        <strain evidence="2">BECK_BY19</strain>
        <strain evidence="1">BECK_BY8</strain>
    </source>
</reference>
<sequence length="46" mass="5885">MILKFIFHRQSRRKLFFQIYTILYRKSRDVLPERCPKFTKRNKKPR</sequence>
<organism evidence="1">
    <name type="scientific">Candidatus Kentrum sp. UNK</name>
    <dbReference type="NCBI Taxonomy" id="2126344"/>
    <lineage>
        <taxon>Bacteria</taxon>
        <taxon>Pseudomonadati</taxon>
        <taxon>Pseudomonadota</taxon>
        <taxon>Gammaproteobacteria</taxon>
        <taxon>Candidatus Kentrum</taxon>
    </lineage>
</organism>
<dbReference type="EMBL" id="CAADFZ010000298">
    <property type="protein sequence ID" value="VFK68994.1"/>
    <property type="molecule type" value="Genomic_DNA"/>
</dbReference>
<protein>
    <submittedName>
        <fullName evidence="1">Uncharacterized protein</fullName>
    </submittedName>
</protein>
<evidence type="ECO:0000313" key="2">
    <source>
        <dbReference type="EMBL" id="VFK73768.1"/>
    </source>
</evidence>
<gene>
    <name evidence="1" type="ORF">BECKUNK1418G_GA0071005_12981</name>
    <name evidence="2" type="ORF">BECKUNK1418H_GA0071006_12841</name>
</gene>